<dbReference type="Proteomes" id="UP000323386">
    <property type="component" value="Unassembled WGS sequence"/>
</dbReference>
<keyword evidence="3" id="KW-1185">Reference proteome</keyword>
<name>A0A5C3FEP8_9BASI</name>
<organism evidence="2 3">
    <name type="scientific">Pseudozyma flocculosa</name>
    <dbReference type="NCBI Taxonomy" id="84751"/>
    <lineage>
        <taxon>Eukaryota</taxon>
        <taxon>Fungi</taxon>
        <taxon>Dikarya</taxon>
        <taxon>Basidiomycota</taxon>
        <taxon>Ustilaginomycotina</taxon>
        <taxon>Ustilaginomycetes</taxon>
        <taxon>Ustilaginales</taxon>
        <taxon>Ustilaginaceae</taxon>
        <taxon>Pseudozyma</taxon>
    </lineage>
</organism>
<feature type="region of interest" description="Disordered" evidence="1">
    <location>
        <begin position="98"/>
        <end position="172"/>
    </location>
</feature>
<gene>
    <name evidence="2" type="ORF">PSFLO_07444</name>
</gene>
<proteinExistence type="predicted"/>
<sequence length="267" mass="28033">MVASVGPNGWVAPCEESPSVGGDALAVASGHDTIWWLAAGGLDLGLPVPSLRVEDHRPPSDALPCCRMHMCAAEDHLVATASPKSASPLVQKRLRLPTPRAPKQEASQANPSPNAEIETRSGTDEVQGWRQGGGPQLARGWCRRDPPSVIGSGGLRAIIGQPPPTSKIGGSDWCADGCRYRRSAVGGTGKSSCCAIRPPPRVDPATIPIDPIDARRASRCTGPRLDCRPASLLSDKAVGAARQRQGGARRPSRDAVSVRNSLAYVVR</sequence>
<evidence type="ECO:0000313" key="3">
    <source>
        <dbReference type="Proteomes" id="UP000323386"/>
    </source>
</evidence>
<accession>A0A5C3FEP8</accession>
<evidence type="ECO:0000313" key="2">
    <source>
        <dbReference type="EMBL" id="SPO41961.1"/>
    </source>
</evidence>
<dbReference type="EMBL" id="OOIP01000034">
    <property type="protein sequence ID" value="SPO41961.1"/>
    <property type="molecule type" value="Genomic_DNA"/>
</dbReference>
<evidence type="ECO:0000256" key="1">
    <source>
        <dbReference type="SAM" id="MobiDB-lite"/>
    </source>
</evidence>
<protein>
    <submittedName>
        <fullName evidence="2">Uncharacterized protein</fullName>
    </submittedName>
</protein>
<dbReference type="AlphaFoldDB" id="A0A5C3FEP8"/>
<reference evidence="2 3" key="1">
    <citation type="submission" date="2018-03" db="EMBL/GenBank/DDBJ databases">
        <authorList>
            <person name="Guldener U."/>
        </authorList>
    </citation>
    <scope>NUCLEOTIDE SEQUENCE [LARGE SCALE GENOMIC DNA]</scope>
    <source>
        <strain evidence="2 3">DAOM196992</strain>
    </source>
</reference>